<evidence type="ECO:0000256" key="2">
    <source>
        <dbReference type="SAM" id="SignalP"/>
    </source>
</evidence>
<dbReference type="AlphaFoldDB" id="A0A1J1ILI0"/>
<sequence>MARKSLLLLAAVAIAAITFQQGEFVITNVKKYVNNEKEERRARSREIESFEKEKNVKKSTIT</sequence>
<evidence type="ECO:0000313" key="4">
    <source>
        <dbReference type="Proteomes" id="UP000183832"/>
    </source>
</evidence>
<keyword evidence="4" id="KW-1185">Reference proteome</keyword>
<gene>
    <name evidence="3" type="ORF">CLUMA_CG014829</name>
</gene>
<name>A0A1J1ILI0_9DIPT</name>
<feature type="compositionally biased region" description="Basic and acidic residues" evidence="1">
    <location>
        <begin position="37"/>
        <end position="56"/>
    </location>
</feature>
<feature type="region of interest" description="Disordered" evidence="1">
    <location>
        <begin position="37"/>
        <end position="62"/>
    </location>
</feature>
<feature type="signal peptide" evidence="2">
    <location>
        <begin position="1"/>
        <end position="22"/>
    </location>
</feature>
<accession>A0A1J1ILI0</accession>
<dbReference type="Proteomes" id="UP000183832">
    <property type="component" value="Unassembled WGS sequence"/>
</dbReference>
<protein>
    <submittedName>
        <fullName evidence="3">CLUMA_CG014829, isoform A</fullName>
    </submittedName>
</protein>
<feature type="chain" id="PRO_5012294830" evidence="2">
    <location>
        <begin position="23"/>
        <end position="62"/>
    </location>
</feature>
<proteinExistence type="predicted"/>
<reference evidence="3 4" key="1">
    <citation type="submission" date="2015-04" db="EMBL/GenBank/DDBJ databases">
        <authorList>
            <person name="Syromyatnikov M.Y."/>
            <person name="Popov V.N."/>
        </authorList>
    </citation>
    <scope>NUCLEOTIDE SEQUENCE [LARGE SCALE GENOMIC DNA]</scope>
</reference>
<evidence type="ECO:0000256" key="1">
    <source>
        <dbReference type="SAM" id="MobiDB-lite"/>
    </source>
</evidence>
<dbReference type="EMBL" id="CVRI01000055">
    <property type="protein sequence ID" value="CRL01016.1"/>
    <property type="molecule type" value="Genomic_DNA"/>
</dbReference>
<keyword evidence="2" id="KW-0732">Signal</keyword>
<organism evidence="3 4">
    <name type="scientific">Clunio marinus</name>
    <dbReference type="NCBI Taxonomy" id="568069"/>
    <lineage>
        <taxon>Eukaryota</taxon>
        <taxon>Metazoa</taxon>
        <taxon>Ecdysozoa</taxon>
        <taxon>Arthropoda</taxon>
        <taxon>Hexapoda</taxon>
        <taxon>Insecta</taxon>
        <taxon>Pterygota</taxon>
        <taxon>Neoptera</taxon>
        <taxon>Endopterygota</taxon>
        <taxon>Diptera</taxon>
        <taxon>Nematocera</taxon>
        <taxon>Chironomoidea</taxon>
        <taxon>Chironomidae</taxon>
        <taxon>Clunio</taxon>
    </lineage>
</organism>
<evidence type="ECO:0000313" key="3">
    <source>
        <dbReference type="EMBL" id="CRL01016.1"/>
    </source>
</evidence>